<dbReference type="EC" id="2.1.1.-" evidence="6"/>
<keyword evidence="3 6" id="KW-0489">Methyltransferase</keyword>
<dbReference type="NCBIfam" id="TIGR00138">
    <property type="entry name" value="rsmG_gidB"/>
    <property type="match status" value="1"/>
</dbReference>
<comment type="subcellular location">
    <subcellularLocation>
        <location evidence="6">Cytoplasm</location>
    </subcellularLocation>
</comment>
<name>A0A1I3GEH1_9ACTN</name>
<accession>A0A1I3GEH1</accession>
<dbReference type="PANTHER" id="PTHR31760:SF0">
    <property type="entry name" value="S-ADENOSYL-L-METHIONINE-DEPENDENT METHYLTRANSFERASES SUPERFAMILY PROTEIN"/>
    <property type="match status" value="1"/>
</dbReference>
<keyword evidence="1 6" id="KW-0963">Cytoplasm</keyword>
<dbReference type="Gene3D" id="3.40.50.150">
    <property type="entry name" value="Vaccinia Virus protein VP39"/>
    <property type="match status" value="1"/>
</dbReference>
<feature type="binding site" evidence="6">
    <location>
        <position position="126"/>
    </location>
    <ligand>
        <name>S-adenosyl-L-methionine</name>
        <dbReference type="ChEBI" id="CHEBI:59789"/>
    </ligand>
</feature>
<evidence type="ECO:0000313" key="8">
    <source>
        <dbReference type="EMBL" id="SFI21935.1"/>
    </source>
</evidence>
<keyword evidence="5 6" id="KW-0949">S-adenosyl-L-methionine</keyword>
<keyword evidence="4 6" id="KW-0808">Transferase</keyword>
<evidence type="ECO:0000256" key="5">
    <source>
        <dbReference type="ARBA" id="ARBA00022691"/>
    </source>
</evidence>
<gene>
    <name evidence="6" type="primary">rsmG</name>
    <name evidence="8" type="ORF">SAMN05216561_106107</name>
</gene>
<feature type="binding site" evidence="6">
    <location>
        <position position="65"/>
    </location>
    <ligand>
        <name>S-adenosyl-L-methionine</name>
        <dbReference type="ChEBI" id="CHEBI:59789"/>
    </ligand>
</feature>
<dbReference type="GO" id="GO:0005829">
    <property type="term" value="C:cytosol"/>
    <property type="evidence" value="ECO:0007669"/>
    <property type="project" value="TreeGrafter"/>
</dbReference>
<dbReference type="HAMAP" id="MF_00074">
    <property type="entry name" value="16SrRNA_methyltr_G"/>
    <property type="match status" value="1"/>
</dbReference>
<dbReference type="AlphaFoldDB" id="A0A1I3GEH1"/>
<keyword evidence="9" id="KW-1185">Reference proteome</keyword>
<feature type="compositionally biased region" description="Basic residues" evidence="7">
    <location>
        <begin position="220"/>
        <end position="229"/>
    </location>
</feature>
<dbReference type="InterPro" id="IPR029063">
    <property type="entry name" value="SAM-dependent_MTases_sf"/>
</dbReference>
<evidence type="ECO:0000256" key="4">
    <source>
        <dbReference type="ARBA" id="ARBA00022679"/>
    </source>
</evidence>
<feature type="region of interest" description="Disordered" evidence="7">
    <location>
        <begin position="208"/>
        <end position="229"/>
    </location>
</feature>
<evidence type="ECO:0000256" key="3">
    <source>
        <dbReference type="ARBA" id="ARBA00022603"/>
    </source>
</evidence>
<sequence>MFPSDRFTLVERYAELLATEGVVRGLIGPREAPRLWDRHLLNCAVLGELLPQGATVCDIGSGAGLPGLVLAIARPDVRITLVEPLLRRTAFLEEVVDGLGLDTVEIFRGRAEELHGQRRFDVVTSRAVAPLERLLGWSMPLVAGSGALVAMKGSSITEEIEAAQDVLVHGGCGVPEVIVLGEGLLSSTTVAVRVPWADPTRVSWPLAVSRSPGAKNRPPQNRRKKRRPA</sequence>
<evidence type="ECO:0000256" key="6">
    <source>
        <dbReference type="HAMAP-Rule" id="MF_00074"/>
    </source>
</evidence>
<dbReference type="CDD" id="cd02440">
    <property type="entry name" value="AdoMet_MTases"/>
    <property type="match status" value="1"/>
</dbReference>
<reference evidence="8 9" key="1">
    <citation type="submission" date="2016-10" db="EMBL/GenBank/DDBJ databases">
        <authorList>
            <person name="de Groot N.N."/>
        </authorList>
    </citation>
    <scope>NUCLEOTIDE SEQUENCE [LARGE SCALE GENOMIC DNA]</scope>
    <source>
        <strain evidence="8 9">CGMCC 1.11156</strain>
    </source>
</reference>
<feature type="binding site" evidence="6">
    <location>
        <position position="60"/>
    </location>
    <ligand>
        <name>S-adenosyl-L-methionine</name>
        <dbReference type="ChEBI" id="CHEBI:59789"/>
    </ligand>
</feature>
<organism evidence="8 9">
    <name type="scientific">Nocardioides psychrotolerans</name>
    <dbReference type="NCBI Taxonomy" id="1005945"/>
    <lineage>
        <taxon>Bacteria</taxon>
        <taxon>Bacillati</taxon>
        <taxon>Actinomycetota</taxon>
        <taxon>Actinomycetes</taxon>
        <taxon>Propionibacteriales</taxon>
        <taxon>Nocardioidaceae</taxon>
        <taxon>Nocardioides</taxon>
    </lineage>
</organism>
<evidence type="ECO:0000313" key="9">
    <source>
        <dbReference type="Proteomes" id="UP000198649"/>
    </source>
</evidence>
<dbReference type="GO" id="GO:0070043">
    <property type="term" value="F:rRNA (guanine-N7-)-methyltransferase activity"/>
    <property type="evidence" value="ECO:0007669"/>
    <property type="project" value="UniProtKB-UniRule"/>
</dbReference>
<feature type="binding site" evidence="6">
    <location>
        <begin position="111"/>
        <end position="112"/>
    </location>
    <ligand>
        <name>S-adenosyl-L-methionine</name>
        <dbReference type="ChEBI" id="CHEBI:59789"/>
    </ligand>
</feature>
<evidence type="ECO:0000256" key="7">
    <source>
        <dbReference type="SAM" id="MobiDB-lite"/>
    </source>
</evidence>
<dbReference type="STRING" id="1005945.SAMN05216561_106107"/>
<keyword evidence="2 6" id="KW-0698">rRNA processing</keyword>
<comment type="caution">
    <text evidence="6">Lacks conserved residue(s) required for the propagation of feature annotation.</text>
</comment>
<comment type="similarity">
    <text evidence="6">Belongs to the methyltransferase superfamily. RNA methyltransferase RsmG family.</text>
</comment>
<comment type="function">
    <text evidence="6">Specifically methylates the N7 position of a guanine in 16S rRNA.</text>
</comment>
<dbReference type="Proteomes" id="UP000198649">
    <property type="component" value="Unassembled WGS sequence"/>
</dbReference>
<proteinExistence type="inferred from homology"/>
<dbReference type="PANTHER" id="PTHR31760">
    <property type="entry name" value="S-ADENOSYL-L-METHIONINE-DEPENDENT METHYLTRANSFERASES SUPERFAMILY PROTEIN"/>
    <property type="match status" value="1"/>
</dbReference>
<dbReference type="EMBL" id="FOQG01000006">
    <property type="protein sequence ID" value="SFI21935.1"/>
    <property type="molecule type" value="Genomic_DNA"/>
</dbReference>
<protein>
    <recommendedName>
        <fullName evidence="6">Ribosomal RNA small subunit methyltransferase G</fullName>
        <ecNumber evidence="6">2.1.1.-</ecNumber>
    </recommendedName>
    <alternativeName>
        <fullName evidence="6">16S rRNA 7-methylguanosine methyltransferase</fullName>
        <shortName evidence="6">16S rRNA m7G methyltransferase</shortName>
    </alternativeName>
</protein>
<dbReference type="Pfam" id="PF02527">
    <property type="entry name" value="GidB"/>
    <property type="match status" value="1"/>
</dbReference>
<evidence type="ECO:0000256" key="2">
    <source>
        <dbReference type="ARBA" id="ARBA00022552"/>
    </source>
</evidence>
<dbReference type="SUPFAM" id="SSF53335">
    <property type="entry name" value="S-adenosyl-L-methionine-dependent methyltransferases"/>
    <property type="match status" value="1"/>
</dbReference>
<evidence type="ECO:0000256" key="1">
    <source>
        <dbReference type="ARBA" id="ARBA00022490"/>
    </source>
</evidence>
<dbReference type="InterPro" id="IPR003682">
    <property type="entry name" value="rRNA_ssu_MeTfrase_G"/>
</dbReference>